<evidence type="ECO:0000259" key="8">
    <source>
        <dbReference type="Pfam" id="PF00125"/>
    </source>
</evidence>
<keyword evidence="10" id="KW-1185">Reference proteome</keyword>
<dbReference type="FunFam" id="1.10.20.10:FF:000085">
    <property type="entry name" value="Histone H3.2"/>
    <property type="match status" value="1"/>
</dbReference>
<evidence type="ECO:0000256" key="7">
    <source>
        <dbReference type="ARBA" id="ARBA00023269"/>
    </source>
</evidence>
<evidence type="ECO:0000256" key="2">
    <source>
        <dbReference type="ARBA" id="ARBA00004286"/>
    </source>
</evidence>
<evidence type="ECO:0000256" key="4">
    <source>
        <dbReference type="ARBA" id="ARBA00022454"/>
    </source>
</evidence>
<dbReference type="CDD" id="cd22911">
    <property type="entry name" value="HFD_H3"/>
    <property type="match status" value="1"/>
</dbReference>
<keyword evidence="5" id="KW-0238">DNA-binding</keyword>
<dbReference type="InterPro" id="IPR000164">
    <property type="entry name" value="Histone_H3/CENP-A"/>
</dbReference>
<dbReference type="AlphaFoldDB" id="A0A183E002"/>
<comment type="similarity">
    <text evidence="3">Belongs to the histone H3 family.</text>
</comment>
<dbReference type="GO" id="GO:0046982">
    <property type="term" value="F:protein heterodimerization activity"/>
    <property type="evidence" value="ECO:0007669"/>
    <property type="project" value="InterPro"/>
</dbReference>
<keyword evidence="6" id="KW-0539">Nucleus</keyword>
<dbReference type="GO" id="GO:0000786">
    <property type="term" value="C:nucleosome"/>
    <property type="evidence" value="ECO:0007669"/>
    <property type="project" value="UniProtKB-KW"/>
</dbReference>
<dbReference type="Pfam" id="PF00125">
    <property type="entry name" value="Histone"/>
    <property type="match status" value="1"/>
</dbReference>
<organism evidence="11">
    <name type="scientific">Gongylonema pulchrum</name>
    <dbReference type="NCBI Taxonomy" id="637853"/>
    <lineage>
        <taxon>Eukaryota</taxon>
        <taxon>Metazoa</taxon>
        <taxon>Ecdysozoa</taxon>
        <taxon>Nematoda</taxon>
        <taxon>Chromadorea</taxon>
        <taxon>Rhabditida</taxon>
        <taxon>Spirurina</taxon>
        <taxon>Spiruromorpha</taxon>
        <taxon>Spiruroidea</taxon>
        <taxon>Gongylonematidae</taxon>
        <taxon>Gongylonema</taxon>
    </lineage>
</organism>
<sequence>MVRTKQTARKTLPPPAKLMKLRAKRERVIGKTTVGGSPKTTEIKKRRYKPGMRALQEIRRLQRTVDLLIPRAPFQRLVREIAMDVAEKHLDIRFQFAAITALQEAAEVYLTCLFEDTNLAAIHGKRVTIFPKDIQFVRRLRGEIARYGR</sequence>
<dbReference type="GO" id="GO:0003677">
    <property type="term" value="F:DNA binding"/>
    <property type="evidence" value="ECO:0007669"/>
    <property type="project" value="UniProtKB-KW"/>
</dbReference>
<keyword evidence="4" id="KW-0158">Chromosome</keyword>
<dbReference type="EMBL" id="UYRT01081104">
    <property type="protein sequence ID" value="VDN23911.1"/>
    <property type="molecule type" value="Genomic_DNA"/>
</dbReference>
<accession>A0A183E002</accession>
<dbReference type="Gene3D" id="1.10.20.10">
    <property type="entry name" value="Histone, subunit A"/>
    <property type="match status" value="1"/>
</dbReference>
<dbReference type="Proteomes" id="UP000271098">
    <property type="component" value="Unassembled WGS sequence"/>
</dbReference>
<evidence type="ECO:0000256" key="3">
    <source>
        <dbReference type="ARBA" id="ARBA00010343"/>
    </source>
</evidence>
<evidence type="ECO:0000313" key="9">
    <source>
        <dbReference type="EMBL" id="VDN23911.1"/>
    </source>
</evidence>
<proteinExistence type="inferred from homology"/>
<dbReference type="PROSITE" id="PS00959">
    <property type="entry name" value="HISTONE_H3_2"/>
    <property type="match status" value="1"/>
</dbReference>
<dbReference type="InterPro" id="IPR009072">
    <property type="entry name" value="Histone-fold"/>
</dbReference>
<evidence type="ECO:0000256" key="5">
    <source>
        <dbReference type="ARBA" id="ARBA00023125"/>
    </source>
</evidence>
<dbReference type="WBParaSite" id="GPUH_0001431201-mRNA-1">
    <property type="protein sequence ID" value="GPUH_0001431201-mRNA-1"/>
    <property type="gene ID" value="GPUH_0001431201"/>
</dbReference>
<dbReference type="OrthoDB" id="4025405at2759"/>
<evidence type="ECO:0000256" key="1">
    <source>
        <dbReference type="ARBA" id="ARBA00004123"/>
    </source>
</evidence>
<dbReference type="GO" id="GO:0030527">
    <property type="term" value="F:structural constituent of chromatin"/>
    <property type="evidence" value="ECO:0007669"/>
    <property type="project" value="InterPro"/>
</dbReference>
<evidence type="ECO:0000256" key="6">
    <source>
        <dbReference type="ARBA" id="ARBA00023242"/>
    </source>
</evidence>
<feature type="domain" description="Core Histone H2A/H2B/H3" evidence="8">
    <location>
        <begin position="51"/>
        <end position="140"/>
    </location>
</feature>
<keyword evidence="7" id="KW-0544">Nucleosome core</keyword>
<dbReference type="GO" id="GO:0005634">
    <property type="term" value="C:nucleus"/>
    <property type="evidence" value="ECO:0007669"/>
    <property type="project" value="UniProtKB-SubCell"/>
</dbReference>
<dbReference type="PANTHER" id="PTHR11426">
    <property type="entry name" value="HISTONE H3"/>
    <property type="match status" value="1"/>
</dbReference>
<dbReference type="SUPFAM" id="SSF47113">
    <property type="entry name" value="Histone-fold"/>
    <property type="match status" value="1"/>
</dbReference>
<protein>
    <submittedName>
        <fullName evidence="11">Histone domain-containing protein</fullName>
    </submittedName>
</protein>
<comment type="subcellular location">
    <subcellularLocation>
        <location evidence="2">Chromosome</location>
    </subcellularLocation>
    <subcellularLocation>
        <location evidence="1">Nucleus</location>
    </subcellularLocation>
</comment>
<dbReference type="PRINTS" id="PR00622">
    <property type="entry name" value="HISTONEH3"/>
</dbReference>
<reference evidence="11" key="1">
    <citation type="submission" date="2016-06" db="UniProtKB">
        <authorList>
            <consortium name="WormBaseParasite"/>
        </authorList>
    </citation>
    <scope>IDENTIFICATION</scope>
</reference>
<evidence type="ECO:0000313" key="10">
    <source>
        <dbReference type="Proteomes" id="UP000271098"/>
    </source>
</evidence>
<dbReference type="SMART" id="SM00428">
    <property type="entry name" value="H3"/>
    <property type="match status" value="1"/>
</dbReference>
<gene>
    <name evidence="9" type="ORF">GPUH_LOCUS14293</name>
</gene>
<reference evidence="9 10" key="2">
    <citation type="submission" date="2018-11" db="EMBL/GenBank/DDBJ databases">
        <authorList>
            <consortium name="Pathogen Informatics"/>
        </authorList>
    </citation>
    <scope>NUCLEOTIDE SEQUENCE [LARGE SCALE GENOMIC DNA]</scope>
</reference>
<dbReference type="InterPro" id="IPR007125">
    <property type="entry name" value="H2A/H2B/H3"/>
</dbReference>
<name>A0A183E002_9BILA</name>
<evidence type="ECO:0000313" key="11">
    <source>
        <dbReference type="WBParaSite" id="GPUH_0001431201-mRNA-1"/>
    </source>
</evidence>